<evidence type="ECO:0000256" key="2">
    <source>
        <dbReference type="SAM" id="SignalP"/>
    </source>
</evidence>
<dbReference type="Proteomes" id="UP000054481">
    <property type="component" value="Unassembled WGS sequence"/>
</dbReference>
<feature type="region of interest" description="Disordered" evidence="1">
    <location>
        <begin position="258"/>
        <end position="307"/>
    </location>
</feature>
<proteinExistence type="predicted"/>
<sequence length="700" mass="77788">MASYSTNRFLLCFLTIFFAIFQVLNAAPVNEEKPKPTPTAVRKLLPIKPEVTPTSDSLEVRLDYGLYTNTPEAILFSSHLEFVESEPKPEISDRQLKMIAVDAYKEMEKMVQDYQFGSKWKPSVLTIVAVDNELILASSQRGALSITEGDQVSKDLDECRGDSENDHTNARKCGEVNAFDAYYKSHINPDRLKDNKNARVAAITTVKKGKPKEGGDEDYVIVPPCGTKTDQGQPGDKWGCNRLVEKLKVLSEESISQEPNTASFDWRKSKREGKLRVRQQAPSPADEGASGSGTGTTPTQLQAEQSRQWGDFKRQAAALGFPQEQLQESLDRGVEWLQSQAANLYGLLQRYPAVLNLIVNLGQHQILFSSCLPGKHPRRWSKRADKGQSEGYCQSVRTMVENRQDVPELCRKVKNIEFDLALSNDYWSGTYDKVAGTLEGPAGKASFFFAEAPSRGTQKTISVDMKKSFGADDIDIGGINKITLTAAGVFWKLDSNKNDQFQVQDIKVRAECSDPSFQARNNKFVGVNAWYGHPGGWLAQPFQEKTVATFQFTPADWTFAPPCTVIKDVRYNFKVGNTFGGGTYDKVRLTLGEGKPILLGENFAAGYTKEDAINLGEVFGKDTVDIRDLKKMALSDEVGGVILGSDAWTFQGITFSAACANLPKKVQMKKFESVNQEVKHKENEPVWTGDISPQDWLEVV</sequence>
<dbReference type="AlphaFoldDB" id="A0A0F8A0E1"/>
<evidence type="ECO:0000256" key="1">
    <source>
        <dbReference type="SAM" id="MobiDB-lite"/>
    </source>
</evidence>
<keyword evidence="2" id="KW-0732">Signal</keyword>
<evidence type="ECO:0000313" key="4">
    <source>
        <dbReference type="Proteomes" id="UP000054481"/>
    </source>
</evidence>
<organism evidence="3 4">
    <name type="scientific">Hirsutella minnesotensis 3608</name>
    <dbReference type="NCBI Taxonomy" id="1043627"/>
    <lineage>
        <taxon>Eukaryota</taxon>
        <taxon>Fungi</taxon>
        <taxon>Dikarya</taxon>
        <taxon>Ascomycota</taxon>
        <taxon>Pezizomycotina</taxon>
        <taxon>Sordariomycetes</taxon>
        <taxon>Hypocreomycetidae</taxon>
        <taxon>Hypocreales</taxon>
        <taxon>Ophiocordycipitaceae</taxon>
        <taxon>Hirsutella</taxon>
    </lineage>
</organism>
<protein>
    <submittedName>
        <fullName evidence="3">Uncharacterized protein</fullName>
    </submittedName>
</protein>
<feature type="compositionally biased region" description="Basic residues" evidence="1">
    <location>
        <begin position="268"/>
        <end position="277"/>
    </location>
</feature>
<accession>A0A0F8A0E1</accession>
<gene>
    <name evidence="3" type="ORF">HIM_05461</name>
</gene>
<feature type="chain" id="PRO_5002526337" evidence="2">
    <location>
        <begin position="27"/>
        <end position="700"/>
    </location>
</feature>
<dbReference type="OrthoDB" id="4924915at2759"/>
<keyword evidence="4" id="KW-1185">Reference proteome</keyword>
<feature type="signal peptide" evidence="2">
    <location>
        <begin position="1"/>
        <end position="26"/>
    </location>
</feature>
<reference evidence="3 4" key="1">
    <citation type="journal article" date="2014" name="Genome Biol. Evol.">
        <title>Comparative genomics and transcriptomics analyses reveal divergent lifestyle features of nematode endoparasitic fungus Hirsutella minnesotensis.</title>
        <authorList>
            <person name="Lai Y."/>
            <person name="Liu K."/>
            <person name="Zhang X."/>
            <person name="Zhang X."/>
            <person name="Li K."/>
            <person name="Wang N."/>
            <person name="Shu C."/>
            <person name="Wu Y."/>
            <person name="Wang C."/>
            <person name="Bushley K.E."/>
            <person name="Xiang M."/>
            <person name="Liu X."/>
        </authorList>
    </citation>
    <scope>NUCLEOTIDE SEQUENCE [LARGE SCALE GENOMIC DNA]</scope>
    <source>
        <strain evidence="3 4">3608</strain>
    </source>
</reference>
<name>A0A0F8A0E1_9HYPO</name>
<dbReference type="EMBL" id="KQ030519">
    <property type="protein sequence ID" value="KJZ75267.1"/>
    <property type="molecule type" value="Genomic_DNA"/>
</dbReference>
<evidence type="ECO:0000313" key="3">
    <source>
        <dbReference type="EMBL" id="KJZ75267.1"/>
    </source>
</evidence>